<evidence type="ECO:0000256" key="1">
    <source>
        <dbReference type="ARBA" id="ARBA00007381"/>
    </source>
</evidence>
<dbReference type="InterPro" id="IPR043129">
    <property type="entry name" value="ATPase_NBD"/>
</dbReference>
<dbReference type="Pfam" id="PF00012">
    <property type="entry name" value="HSP70"/>
    <property type="match status" value="2"/>
</dbReference>
<evidence type="ECO:0000256" key="2">
    <source>
        <dbReference type="ARBA" id="ARBA00022741"/>
    </source>
</evidence>
<evidence type="ECO:0000313" key="5">
    <source>
        <dbReference type="Proteomes" id="UP000320948"/>
    </source>
</evidence>
<comment type="caution">
    <text evidence="4">The sequence shown here is derived from an EMBL/GenBank/DDBJ whole genome shotgun (WGS) entry which is preliminary data.</text>
</comment>
<evidence type="ECO:0000256" key="3">
    <source>
        <dbReference type="ARBA" id="ARBA00022840"/>
    </source>
</evidence>
<dbReference type="PROSITE" id="PS00329">
    <property type="entry name" value="HSP70_2"/>
    <property type="match status" value="1"/>
</dbReference>
<organism evidence="4 5">
    <name type="scientific">Blastochloris viridis</name>
    <name type="common">Rhodopseudomonas viridis</name>
    <dbReference type="NCBI Taxonomy" id="1079"/>
    <lineage>
        <taxon>Bacteria</taxon>
        <taxon>Pseudomonadati</taxon>
        <taxon>Pseudomonadota</taxon>
        <taxon>Alphaproteobacteria</taxon>
        <taxon>Hyphomicrobiales</taxon>
        <taxon>Blastochloridaceae</taxon>
        <taxon>Blastochloris</taxon>
    </lineage>
</organism>
<dbReference type="GO" id="GO:0005524">
    <property type="term" value="F:ATP binding"/>
    <property type="evidence" value="ECO:0007669"/>
    <property type="project" value="UniProtKB-KW"/>
</dbReference>
<dbReference type="PROSITE" id="PS01036">
    <property type="entry name" value="HSP70_3"/>
    <property type="match status" value="1"/>
</dbReference>
<keyword evidence="2" id="KW-0547">Nucleotide-binding</keyword>
<dbReference type="InterPro" id="IPR013126">
    <property type="entry name" value="Hsp_70_fam"/>
</dbReference>
<keyword evidence="3" id="KW-0067">ATP-binding</keyword>
<sequence>MQPVIAAIDFGTSNSTVGIMQGGQPVLLQPETGKRAVPTALFFPHGKTTPIPGFAAIQAYLGEDPGRFMRGLKGVLGTDLFNESTQIGTQPVTFREIIASYIGWLVKTAEAELGHPVTHLMLGRPVHFLTNQPEADAIAESQLREVVATLGIPHVAFMAEPLAAAYHYEHTLKQEELALIIDIGGGTADFSLLRLGPKLKDKADRTTDILATHGLRLGGAMIDQAFAMAHVMPTFGRGTEIAGPTGPKGLTVPEGYFTQLTTWHRIHRMYERKTLQEVGGVLQEALEPRKVERLVTLLEERGGHKLMLDIEGAKITLSDAAEALLNLGWIERDLTLPLTAEALASATQNWRNTLTDSIRHTLAQANTTAEHLTTVFVTGGPSAMPLVQATIRNALPQSNIILGDQLTSVGTGLVLAAHRHFA</sequence>
<dbReference type="Gene3D" id="3.30.420.40">
    <property type="match status" value="1"/>
</dbReference>
<dbReference type="AlphaFoldDB" id="A0A6N4QYX4"/>
<comment type="similarity">
    <text evidence="1">Belongs to the heat shock protein 70 family.</text>
</comment>
<accession>A0A6N4QYX4</accession>
<proteinExistence type="inferred from homology"/>
<reference evidence="4 5" key="1">
    <citation type="journal article" date="2017" name="Nat. Commun.">
        <title>In situ click chemistry generation of cyclooxygenase-2 inhibitors.</title>
        <authorList>
            <person name="Bhardwaj A."/>
            <person name="Kaur J."/>
            <person name="Wuest M."/>
            <person name="Wuest F."/>
        </authorList>
    </citation>
    <scope>NUCLEOTIDE SEQUENCE [LARGE SCALE GENOMIC DNA]</scope>
    <source>
        <strain evidence="4">S2_018_000_R2_106</strain>
    </source>
</reference>
<gene>
    <name evidence="4" type="ORF">DI628_05780</name>
</gene>
<name>A0A6N4QYX4_BLAVI</name>
<dbReference type="PANTHER" id="PTHR19375">
    <property type="entry name" value="HEAT SHOCK PROTEIN 70KDA"/>
    <property type="match status" value="1"/>
</dbReference>
<dbReference type="GO" id="GO:0140662">
    <property type="term" value="F:ATP-dependent protein folding chaperone"/>
    <property type="evidence" value="ECO:0007669"/>
    <property type="project" value="InterPro"/>
</dbReference>
<evidence type="ECO:0000313" key="4">
    <source>
        <dbReference type="EMBL" id="TKW60422.1"/>
    </source>
</evidence>
<dbReference type="EMBL" id="VAFM01000002">
    <property type="protein sequence ID" value="TKW60422.1"/>
    <property type="molecule type" value="Genomic_DNA"/>
</dbReference>
<protein>
    <submittedName>
        <fullName evidence="4">Hsp70 family protein</fullName>
    </submittedName>
</protein>
<dbReference type="SUPFAM" id="SSF53067">
    <property type="entry name" value="Actin-like ATPase domain"/>
    <property type="match status" value="2"/>
</dbReference>
<dbReference type="InterPro" id="IPR018181">
    <property type="entry name" value="Heat_shock_70_CS"/>
</dbReference>
<dbReference type="Proteomes" id="UP000320948">
    <property type="component" value="Unassembled WGS sequence"/>
</dbReference>